<gene>
    <name evidence="4" type="primary">LOC111111953</name>
</gene>
<feature type="chain" id="PRO_5034098741" evidence="2">
    <location>
        <begin position="23"/>
        <end position="367"/>
    </location>
</feature>
<protein>
    <submittedName>
        <fullName evidence="4">Cell death abnormality protein 1-like</fullName>
    </submittedName>
</protein>
<dbReference type="PANTHER" id="PTHR24043:SF8">
    <property type="entry name" value="EGF-LIKE DOMAIN-CONTAINING PROTEIN"/>
    <property type="match status" value="1"/>
</dbReference>
<dbReference type="AlphaFoldDB" id="A0A8B8BNF5"/>
<dbReference type="GeneID" id="111111953"/>
<organism evidence="3 4">
    <name type="scientific">Crassostrea virginica</name>
    <name type="common">Eastern oyster</name>
    <dbReference type="NCBI Taxonomy" id="6565"/>
    <lineage>
        <taxon>Eukaryota</taxon>
        <taxon>Metazoa</taxon>
        <taxon>Spiralia</taxon>
        <taxon>Lophotrochozoa</taxon>
        <taxon>Mollusca</taxon>
        <taxon>Bivalvia</taxon>
        <taxon>Autobranchia</taxon>
        <taxon>Pteriomorphia</taxon>
        <taxon>Ostreida</taxon>
        <taxon>Ostreoidea</taxon>
        <taxon>Ostreidae</taxon>
        <taxon>Crassostrea</taxon>
    </lineage>
</organism>
<keyword evidence="1" id="KW-0245">EGF-like domain</keyword>
<dbReference type="PANTHER" id="PTHR24043">
    <property type="entry name" value="SCAVENGER RECEPTOR CLASS F"/>
    <property type="match status" value="1"/>
</dbReference>
<evidence type="ECO:0000313" key="4">
    <source>
        <dbReference type="RefSeq" id="XP_022304882.1"/>
    </source>
</evidence>
<dbReference type="GO" id="GO:0005044">
    <property type="term" value="F:scavenger receptor activity"/>
    <property type="evidence" value="ECO:0007669"/>
    <property type="project" value="InterPro"/>
</dbReference>
<dbReference type="OrthoDB" id="6141792at2759"/>
<evidence type="ECO:0000256" key="2">
    <source>
        <dbReference type="SAM" id="SignalP"/>
    </source>
</evidence>
<dbReference type="InterPro" id="IPR042635">
    <property type="entry name" value="MEGF10/SREC1/2-like"/>
</dbReference>
<dbReference type="RefSeq" id="XP_022304882.1">
    <property type="nucleotide sequence ID" value="XM_022449174.1"/>
</dbReference>
<keyword evidence="3" id="KW-1185">Reference proteome</keyword>
<dbReference type="KEGG" id="cvn:111111953"/>
<evidence type="ECO:0000256" key="1">
    <source>
        <dbReference type="ARBA" id="ARBA00022536"/>
    </source>
</evidence>
<feature type="signal peptide" evidence="2">
    <location>
        <begin position="1"/>
        <end position="22"/>
    </location>
</feature>
<proteinExistence type="predicted"/>
<dbReference type="SUPFAM" id="SSF49785">
    <property type="entry name" value="Galactose-binding domain-like"/>
    <property type="match status" value="1"/>
</dbReference>
<evidence type="ECO:0000313" key="3">
    <source>
        <dbReference type="Proteomes" id="UP000694844"/>
    </source>
</evidence>
<dbReference type="Gene3D" id="2.60.120.260">
    <property type="entry name" value="Galactose-binding domain-like"/>
    <property type="match status" value="1"/>
</dbReference>
<sequence length="367" mass="40739">MYVVVLLVCFSSVAVLCPPVQAYENHAIHKPAWQSSTYRSNTGVSYTGADLAVDGRYTDLRYNRRQCAMSDRRQRTAEWRVDLRGVKYIHHVFIQYMTGSRVWYEGNYFTDFFLGFSVYISNTTNKEDGVLCFKDTNYTRATIPNPVNITCSYHGRYVIYYNNRTHPPYPRGYSNDALIGLCEVEVYGCDVYTYGLDCKRCGTCRGGVQCDHVTGTCPNGCYPGIYGNECDRVCSNNTYGVECKERCGNCSNGEPCDPVDGSCPSGCHAGAYGVTCKKYCGNCSNGEPCNDVDGSCRYGCDVGAYGKTCDEACQPGLYGINCAKPCGPNCQGCNKFTGVCEFGCLPGWTGPSCEKRSNYMFRLRLSY</sequence>
<reference evidence="4" key="1">
    <citation type="submission" date="2025-08" db="UniProtKB">
        <authorList>
            <consortium name="RefSeq"/>
        </authorList>
    </citation>
    <scope>IDENTIFICATION</scope>
    <source>
        <tissue evidence="4">Whole sample</tissue>
    </source>
</reference>
<dbReference type="InterPro" id="IPR008979">
    <property type="entry name" value="Galactose-bd-like_sf"/>
</dbReference>
<accession>A0A8B8BNF5</accession>
<keyword evidence="2" id="KW-0732">Signal</keyword>
<name>A0A8B8BNF5_CRAVI</name>
<dbReference type="Gene3D" id="2.170.300.10">
    <property type="entry name" value="Tie2 ligand-binding domain superfamily"/>
    <property type="match status" value="1"/>
</dbReference>
<dbReference type="Proteomes" id="UP000694844">
    <property type="component" value="Chromosome 9"/>
</dbReference>